<feature type="active site" description="Tele-AMP-histidine intermediate" evidence="1">
    <location>
        <position position="101"/>
    </location>
</feature>
<dbReference type="PANTHER" id="PTHR46648:SF1">
    <property type="entry name" value="ADENOSINE 5'-MONOPHOSPHORAMIDASE HNT1"/>
    <property type="match status" value="1"/>
</dbReference>
<dbReference type="InterPro" id="IPR019808">
    <property type="entry name" value="Histidine_triad_CS"/>
</dbReference>
<feature type="short sequence motif" description="Histidine triad motif" evidence="2 3">
    <location>
        <begin position="99"/>
        <end position="103"/>
    </location>
</feature>
<dbReference type="InterPro" id="IPR036265">
    <property type="entry name" value="HIT-like_sf"/>
</dbReference>
<evidence type="ECO:0000313" key="5">
    <source>
        <dbReference type="EMBL" id="ALA97033.1"/>
    </source>
</evidence>
<dbReference type="InterPro" id="IPR011146">
    <property type="entry name" value="HIT-like"/>
</dbReference>
<dbReference type="Gene3D" id="3.30.428.10">
    <property type="entry name" value="HIT-like"/>
    <property type="match status" value="1"/>
</dbReference>
<evidence type="ECO:0000313" key="6">
    <source>
        <dbReference type="Proteomes" id="UP000062963"/>
    </source>
</evidence>
<dbReference type="PANTHER" id="PTHR46648">
    <property type="entry name" value="HIT FAMILY PROTEIN 1"/>
    <property type="match status" value="1"/>
</dbReference>
<organism evidence="5 6">
    <name type="scientific">Spiroplasma kunkelii CR2-3x</name>
    <dbReference type="NCBI Taxonomy" id="273035"/>
    <lineage>
        <taxon>Bacteria</taxon>
        <taxon>Bacillati</taxon>
        <taxon>Mycoplasmatota</taxon>
        <taxon>Mollicutes</taxon>
        <taxon>Entomoplasmatales</taxon>
        <taxon>Spiroplasmataceae</taxon>
        <taxon>Spiroplasma</taxon>
    </lineage>
</organism>
<evidence type="ECO:0000256" key="1">
    <source>
        <dbReference type="PIRSR" id="PIRSR601310-1"/>
    </source>
</evidence>
<dbReference type="SUPFAM" id="SSF54197">
    <property type="entry name" value="HIT-like"/>
    <property type="match status" value="1"/>
</dbReference>
<accession>A0A0K2JF12</accession>
<dbReference type="STRING" id="273035.SKUN_00109"/>
<dbReference type="Pfam" id="PF01230">
    <property type="entry name" value="HIT"/>
    <property type="match status" value="1"/>
</dbReference>
<dbReference type="OrthoDB" id="9784774at2"/>
<evidence type="ECO:0000256" key="3">
    <source>
        <dbReference type="PROSITE-ProRule" id="PRU00464"/>
    </source>
</evidence>
<dbReference type="GO" id="GO:0003824">
    <property type="term" value="F:catalytic activity"/>
    <property type="evidence" value="ECO:0007669"/>
    <property type="project" value="InterPro"/>
</dbReference>
<feature type="domain" description="HIT" evidence="4">
    <location>
        <begin position="7"/>
        <end position="114"/>
    </location>
</feature>
<gene>
    <name evidence="5" type="primary">hit</name>
    <name evidence="5" type="ORF">SKUN_00109</name>
</gene>
<sequence length="138" mass="16295">MNENNCIFCEIITQKIPSKKIYENNLVYAFLDAFPNSDGHTLVIPKKHFEYYSVTDDEYLTEVTKIGKIIAQKIYQTLKPVGINYVSNEKSEAFQKVFHYHLHIIPKYQKNEGYNFKINVDKEKLRDLSEIQQMLILK</sequence>
<dbReference type="CDD" id="cd01277">
    <property type="entry name" value="HINT_subgroup"/>
    <property type="match status" value="1"/>
</dbReference>
<proteinExistence type="predicted"/>
<protein>
    <submittedName>
        <fullName evidence="5">Histidine triad protein</fullName>
    </submittedName>
</protein>
<keyword evidence="6" id="KW-1185">Reference proteome</keyword>
<dbReference type="AlphaFoldDB" id="A0A0K2JF12"/>
<name>A0A0K2JF12_SPIKU</name>
<evidence type="ECO:0000259" key="4">
    <source>
        <dbReference type="PROSITE" id="PS51084"/>
    </source>
</evidence>
<dbReference type="InterPro" id="IPR039384">
    <property type="entry name" value="HINT"/>
</dbReference>
<dbReference type="Proteomes" id="UP000062963">
    <property type="component" value="Chromosome"/>
</dbReference>
<dbReference type="InterPro" id="IPR001310">
    <property type="entry name" value="Histidine_triad_HIT"/>
</dbReference>
<reference evidence="5 6" key="1">
    <citation type="journal article" date="2015" name="Genome Announc.">
        <title>Complete Genome Sequence of Spiroplasma kunkelii Strain CR2-3x, Causal Agent of Corn Stunt Disease in Zea mays L.</title>
        <authorList>
            <person name="Davis R.E."/>
            <person name="Shao J."/>
            <person name="Dally E.L."/>
            <person name="Zhao Y."/>
            <person name="Gasparich G.E."/>
            <person name="Gaynor B.J."/>
            <person name="Athey J.C."/>
            <person name="Harrison N.A."/>
            <person name="Donofrio N."/>
        </authorList>
    </citation>
    <scope>NUCLEOTIDE SEQUENCE [LARGE SCALE GENOMIC DNA]</scope>
    <source>
        <strain evidence="5 6">CR2-3x</strain>
    </source>
</reference>
<evidence type="ECO:0000256" key="2">
    <source>
        <dbReference type="PIRSR" id="PIRSR601310-3"/>
    </source>
</evidence>
<dbReference type="GO" id="GO:0009117">
    <property type="term" value="P:nucleotide metabolic process"/>
    <property type="evidence" value="ECO:0007669"/>
    <property type="project" value="TreeGrafter"/>
</dbReference>
<dbReference type="EMBL" id="CP010899">
    <property type="protein sequence ID" value="ALA97033.1"/>
    <property type="molecule type" value="Genomic_DNA"/>
</dbReference>
<dbReference type="PRINTS" id="PR00332">
    <property type="entry name" value="HISTRIAD"/>
</dbReference>
<dbReference type="KEGG" id="skn:SKUN_00109"/>
<dbReference type="PROSITE" id="PS00892">
    <property type="entry name" value="HIT_1"/>
    <property type="match status" value="1"/>
</dbReference>
<dbReference type="PROSITE" id="PS51084">
    <property type="entry name" value="HIT_2"/>
    <property type="match status" value="1"/>
</dbReference>
<dbReference type="RefSeq" id="WP_053390396.1">
    <property type="nucleotide sequence ID" value="NZ_CP010899.1"/>
</dbReference>
<dbReference type="PATRIC" id="fig|273035.7.peg.126"/>